<dbReference type="eggNOG" id="COG3249">
    <property type="taxonomic scope" value="Bacteria"/>
</dbReference>
<keyword evidence="1" id="KW-0732">Signal</keyword>
<organism evidence="2 3">
    <name type="scientific">Shewanella pealeana (strain ATCC 700345 / ANG-SQ1)</name>
    <dbReference type="NCBI Taxonomy" id="398579"/>
    <lineage>
        <taxon>Bacteria</taxon>
        <taxon>Pseudomonadati</taxon>
        <taxon>Pseudomonadota</taxon>
        <taxon>Gammaproteobacteria</taxon>
        <taxon>Alteromonadales</taxon>
        <taxon>Shewanellaceae</taxon>
        <taxon>Shewanella</taxon>
    </lineage>
</organism>
<evidence type="ECO:0000256" key="1">
    <source>
        <dbReference type="SAM" id="SignalP"/>
    </source>
</evidence>
<evidence type="ECO:0008006" key="4">
    <source>
        <dbReference type="Google" id="ProtNLM"/>
    </source>
</evidence>
<dbReference type="STRING" id="398579.Spea_1966"/>
<dbReference type="EMBL" id="CP000851">
    <property type="protein sequence ID" value="ABV87288.1"/>
    <property type="molecule type" value="Genomic_DNA"/>
</dbReference>
<evidence type="ECO:0000313" key="2">
    <source>
        <dbReference type="EMBL" id="ABV87288.1"/>
    </source>
</evidence>
<feature type="chain" id="PRO_5002722333" description="DUF2066 domain-containing protein" evidence="1">
    <location>
        <begin position="25"/>
        <end position="370"/>
    </location>
</feature>
<dbReference type="HOGENOM" id="CLU_041769_1_0_6"/>
<feature type="signal peptide" evidence="1">
    <location>
        <begin position="1"/>
        <end position="24"/>
    </location>
</feature>
<reference evidence="2 3" key="1">
    <citation type="submission" date="2007-10" db="EMBL/GenBank/DDBJ databases">
        <title>Complete sequence of Shewanella pealeana ATCC 700345.</title>
        <authorList>
            <consortium name="US DOE Joint Genome Institute"/>
            <person name="Copeland A."/>
            <person name="Lucas S."/>
            <person name="Lapidus A."/>
            <person name="Barry K."/>
            <person name="Glavina del Rio T."/>
            <person name="Dalin E."/>
            <person name="Tice H."/>
            <person name="Pitluck S."/>
            <person name="Chertkov O."/>
            <person name="Brettin T."/>
            <person name="Bruce D."/>
            <person name="Detter J.C."/>
            <person name="Han C."/>
            <person name="Schmutz J."/>
            <person name="Larimer F."/>
            <person name="Land M."/>
            <person name="Hauser L."/>
            <person name="Kyrpides N."/>
            <person name="Kim E."/>
            <person name="Zhao J.-S.Z."/>
            <person name="Manno D."/>
            <person name="Hawari J."/>
            <person name="Richardson P."/>
        </authorList>
    </citation>
    <scope>NUCLEOTIDE SEQUENCE [LARGE SCALE GENOMIC DNA]</scope>
    <source>
        <strain evidence="3">ATCC 700345 / ANG-SQ1</strain>
    </source>
</reference>
<dbReference type="InterPro" id="IPR018642">
    <property type="entry name" value="DUF2066"/>
</dbReference>
<accession>A8H401</accession>
<dbReference type="Pfam" id="PF09839">
    <property type="entry name" value="DUF2066"/>
    <property type="match status" value="1"/>
</dbReference>
<dbReference type="KEGG" id="spl:Spea_1966"/>
<proteinExistence type="predicted"/>
<dbReference type="AlphaFoldDB" id="A8H401"/>
<protein>
    <recommendedName>
        <fullName evidence="4">DUF2066 domain-containing protein</fullName>
    </recommendedName>
</protein>
<dbReference type="RefSeq" id="WP_012155206.1">
    <property type="nucleotide sequence ID" value="NC_009901.1"/>
</dbReference>
<name>A8H401_SHEPA</name>
<keyword evidence="3" id="KW-1185">Reference proteome</keyword>
<dbReference type="OrthoDB" id="6195299at2"/>
<evidence type="ECO:0000313" key="3">
    <source>
        <dbReference type="Proteomes" id="UP000002608"/>
    </source>
</evidence>
<sequence length="370" mass="41057">MLKITLRFFVIFPFLACLSTFVNAADVNSLDESAVSIESRSTALRSQGIKQAFEVVIMKNSGTQAALTNPLIQKQLQNASSLMTQYGYYEDDGELFLKVNFDHKRIIRLLREAGLPVWGKQRPLTLVWLVINEDGGRQILNDGSASSSRKTFDSESLSRGVPLLFPLMDLDDSMKVGVNDVRGRFTDNVANASLRYQANYFLMATVEPQGAVYHYQMGLYPRDKDPQALQMTSLVNISGESATIDDAVTAMIAAASEYYVGQYAIADSGERNTTKIAFVDVIDIKQLVVIERYLAQLSAIKSASIASIKGQTVEFNLALFGNESDLHRLMSLDPQVGTVESNIQQNLGYSPVEPVEASQKEIQIYYWKGQ</sequence>
<dbReference type="Proteomes" id="UP000002608">
    <property type="component" value="Chromosome"/>
</dbReference>
<gene>
    <name evidence="2" type="ordered locus">Spea_1966</name>
</gene>